<reference evidence="2" key="1">
    <citation type="submission" date="2023-10" db="EMBL/GenBank/DDBJ databases">
        <authorList>
            <person name="Chen Y."/>
            <person name="Shah S."/>
            <person name="Dougan E. K."/>
            <person name="Thang M."/>
            <person name="Chan C."/>
        </authorList>
    </citation>
    <scope>NUCLEOTIDE SEQUENCE [LARGE SCALE GENOMIC DNA]</scope>
</reference>
<protein>
    <submittedName>
        <fullName evidence="2">Uncharacterized protein</fullName>
    </submittedName>
</protein>
<sequence>MEVGTGSKRKQFEADEREQYLLAQLPKSMAEALKVFTIRTTREMNTLRTEHSPRLSKSEKDTKELHEQVQQIQRGKFTSGRSTAAPKGDSPPSANSGGEGRRATWTLSCANSRRETHRDAPLWKPRLGYQQSNLAFLKVSGATLVRSRRG</sequence>
<evidence type="ECO:0000256" key="1">
    <source>
        <dbReference type="SAM" id="MobiDB-lite"/>
    </source>
</evidence>
<dbReference type="Proteomes" id="UP001189429">
    <property type="component" value="Unassembled WGS sequence"/>
</dbReference>
<feature type="region of interest" description="Disordered" evidence="1">
    <location>
        <begin position="40"/>
        <end position="105"/>
    </location>
</feature>
<proteinExistence type="predicted"/>
<evidence type="ECO:0000313" key="2">
    <source>
        <dbReference type="EMBL" id="CAK0878169.1"/>
    </source>
</evidence>
<dbReference type="EMBL" id="CAUYUJ010017820">
    <property type="protein sequence ID" value="CAK0878169.1"/>
    <property type="molecule type" value="Genomic_DNA"/>
</dbReference>
<evidence type="ECO:0000313" key="3">
    <source>
        <dbReference type="Proteomes" id="UP001189429"/>
    </source>
</evidence>
<feature type="compositionally biased region" description="Basic and acidic residues" evidence="1">
    <location>
        <begin position="48"/>
        <end position="67"/>
    </location>
</feature>
<name>A0ABN9VZU8_9DINO</name>
<accession>A0ABN9VZU8</accession>
<keyword evidence="3" id="KW-1185">Reference proteome</keyword>
<comment type="caution">
    <text evidence="2">The sequence shown here is derived from an EMBL/GenBank/DDBJ whole genome shotgun (WGS) entry which is preliminary data.</text>
</comment>
<organism evidence="2 3">
    <name type="scientific">Prorocentrum cordatum</name>
    <dbReference type="NCBI Taxonomy" id="2364126"/>
    <lineage>
        <taxon>Eukaryota</taxon>
        <taxon>Sar</taxon>
        <taxon>Alveolata</taxon>
        <taxon>Dinophyceae</taxon>
        <taxon>Prorocentrales</taxon>
        <taxon>Prorocentraceae</taxon>
        <taxon>Prorocentrum</taxon>
    </lineage>
</organism>
<gene>
    <name evidence="2" type="ORF">PCOR1329_LOCUS62022</name>
</gene>